<keyword evidence="1" id="KW-1133">Transmembrane helix</keyword>
<dbReference type="AlphaFoldDB" id="A0AAJ1IBY4"/>
<feature type="domain" description="Rhodanese" evidence="2">
    <location>
        <begin position="250"/>
        <end position="341"/>
    </location>
</feature>
<dbReference type="PANTHER" id="PTHR45431:SF3">
    <property type="entry name" value="RHODANESE-LIKE DOMAIN-CONTAINING PROTEIN 15, CHLOROPLASTIC"/>
    <property type="match status" value="1"/>
</dbReference>
<reference evidence="3 4" key="1">
    <citation type="submission" date="2022-12" db="EMBL/GenBank/DDBJ databases">
        <title>Metagenome assembled genome from gulf of manar.</title>
        <authorList>
            <person name="Kohli P."/>
            <person name="Pk S."/>
            <person name="Venkata Ramana C."/>
            <person name="Sasikala C."/>
        </authorList>
    </citation>
    <scope>NUCLEOTIDE SEQUENCE [LARGE SCALE GENOMIC DNA]</scope>
    <source>
        <strain evidence="3">JB008</strain>
    </source>
</reference>
<dbReference type="PROSITE" id="PS50206">
    <property type="entry name" value="RHODANESE_3"/>
    <property type="match status" value="1"/>
</dbReference>
<evidence type="ECO:0000256" key="1">
    <source>
        <dbReference type="SAM" id="Phobius"/>
    </source>
</evidence>
<sequence length="341" mass="37843">MSDKKLSDQRSILRLVIIILILNTVSILGVFFVLNNRIDKQGETLVQVLTQLTSGGSTVKAQEIILPESEYETLGRFDAPVKMKLVTDIECPHCISLFNMMFPELQDAFIDSGLVELSYYAFPLESIHPKAMPAAKALYCADRQGAFWPLYGYLTENIKKLDMVQINDSPSNVDNDVFNHCMADEEVESAIRAGAAELREAGIKGTPAVIINGMQLNRFRNFDDIRAEIDSELQLRTSKITAAAAVNIIEEGGYKIIDARTAEEFAEGHVGEAINLDVLKYKASIAGIREFDAGMPYIVYCKSGTRSARAWHIMRQEGFGSVVDMHEGYEGWKAAGFVLAE</sequence>
<dbReference type="Gene3D" id="3.40.250.10">
    <property type="entry name" value="Rhodanese-like domain"/>
    <property type="match status" value="1"/>
</dbReference>
<dbReference type="PANTHER" id="PTHR45431">
    <property type="entry name" value="RHODANESE-LIKE DOMAIN-CONTAINING PROTEIN 15, CHLOROPLASTIC"/>
    <property type="match status" value="1"/>
</dbReference>
<protein>
    <submittedName>
        <fullName evidence="3">Thioredoxin domain-containing protein</fullName>
    </submittedName>
</protein>
<organism evidence="3 4">
    <name type="scientific">Candidatus Thalassospirochaeta sargassi</name>
    <dbReference type="NCBI Taxonomy" id="3119039"/>
    <lineage>
        <taxon>Bacteria</taxon>
        <taxon>Pseudomonadati</taxon>
        <taxon>Spirochaetota</taxon>
        <taxon>Spirochaetia</taxon>
        <taxon>Spirochaetales</taxon>
        <taxon>Spirochaetaceae</taxon>
        <taxon>Candidatus Thalassospirochaeta</taxon>
    </lineage>
</organism>
<dbReference type="Pfam" id="PF00581">
    <property type="entry name" value="Rhodanese"/>
    <property type="match status" value="1"/>
</dbReference>
<evidence type="ECO:0000313" key="4">
    <source>
        <dbReference type="Proteomes" id="UP001221217"/>
    </source>
</evidence>
<dbReference type="InterPro" id="IPR036873">
    <property type="entry name" value="Rhodanese-like_dom_sf"/>
</dbReference>
<keyword evidence="1" id="KW-0472">Membrane</keyword>
<dbReference type="CDD" id="cd00158">
    <property type="entry name" value="RHOD"/>
    <property type="match status" value="1"/>
</dbReference>
<dbReference type="InterPro" id="IPR001763">
    <property type="entry name" value="Rhodanese-like_dom"/>
</dbReference>
<name>A0AAJ1IBY4_9SPIO</name>
<dbReference type="SMART" id="SM00450">
    <property type="entry name" value="RHOD"/>
    <property type="match status" value="1"/>
</dbReference>
<feature type="transmembrane region" description="Helical" evidence="1">
    <location>
        <begin position="12"/>
        <end position="34"/>
    </location>
</feature>
<comment type="caution">
    <text evidence="3">The sequence shown here is derived from an EMBL/GenBank/DDBJ whole genome shotgun (WGS) entry which is preliminary data.</text>
</comment>
<dbReference type="SUPFAM" id="SSF52833">
    <property type="entry name" value="Thioredoxin-like"/>
    <property type="match status" value="1"/>
</dbReference>
<evidence type="ECO:0000313" key="3">
    <source>
        <dbReference type="EMBL" id="MDC7225249.1"/>
    </source>
</evidence>
<dbReference type="Pfam" id="PF13462">
    <property type="entry name" value="Thioredoxin_4"/>
    <property type="match status" value="1"/>
</dbReference>
<dbReference type="Gene3D" id="3.40.30.10">
    <property type="entry name" value="Glutaredoxin"/>
    <property type="match status" value="1"/>
</dbReference>
<keyword evidence="1" id="KW-0812">Transmembrane</keyword>
<evidence type="ECO:0000259" key="2">
    <source>
        <dbReference type="PROSITE" id="PS50206"/>
    </source>
</evidence>
<dbReference type="SUPFAM" id="SSF52821">
    <property type="entry name" value="Rhodanese/Cell cycle control phosphatase"/>
    <property type="match status" value="1"/>
</dbReference>
<dbReference type="InterPro" id="IPR036249">
    <property type="entry name" value="Thioredoxin-like_sf"/>
</dbReference>
<dbReference type="InterPro" id="IPR052367">
    <property type="entry name" value="Thiosulfate_ST/Rhodanese-like"/>
</dbReference>
<gene>
    <name evidence="3" type="ORF">PQJ61_00635</name>
</gene>
<dbReference type="InterPro" id="IPR012336">
    <property type="entry name" value="Thioredoxin-like_fold"/>
</dbReference>
<dbReference type="EMBL" id="JAQQAL010000005">
    <property type="protein sequence ID" value="MDC7225249.1"/>
    <property type="molecule type" value="Genomic_DNA"/>
</dbReference>
<dbReference type="Proteomes" id="UP001221217">
    <property type="component" value="Unassembled WGS sequence"/>
</dbReference>
<accession>A0AAJ1IBY4</accession>
<proteinExistence type="predicted"/>